<dbReference type="EMBL" id="JFBT01000001">
    <property type="protein sequence ID" value="EXG82170.1"/>
    <property type="molecule type" value="Genomic_DNA"/>
</dbReference>
<comment type="caution">
    <text evidence="2">The sequence shown here is derived from an EMBL/GenBank/DDBJ whole genome shotgun (WGS) entry which is preliminary data.</text>
</comment>
<keyword evidence="3" id="KW-1185">Reference proteome</keyword>
<feature type="transmembrane region" description="Helical" evidence="1">
    <location>
        <begin position="80"/>
        <end position="100"/>
    </location>
</feature>
<evidence type="ECO:0000256" key="1">
    <source>
        <dbReference type="SAM" id="Phobius"/>
    </source>
</evidence>
<keyword evidence="1" id="KW-1133">Transmembrane helix</keyword>
<dbReference type="Proteomes" id="UP000021053">
    <property type="component" value="Unassembled WGS sequence"/>
</dbReference>
<name>A0A010YPQ9_9ACTN</name>
<dbReference type="OrthoDB" id="3267263at2"/>
<proteinExistence type="predicted"/>
<protein>
    <submittedName>
        <fullName evidence="2">DoxX family protein</fullName>
    </submittedName>
</protein>
<keyword evidence="1" id="KW-0812">Transmembrane</keyword>
<dbReference type="RefSeq" id="WP_035863219.1">
    <property type="nucleotide sequence ID" value="NZ_KK073874.1"/>
</dbReference>
<gene>
    <name evidence="2" type="ORF">CryarDRAFT_3316</name>
</gene>
<evidence type="ECO:0000313" key="2">
    <source>
        <dbReference type="EMBL" id="EXG82170.1"/>
    </source>
</evidence>
<accession>A0A010YPQ9</accession>
<evidence type="ECO:0000313" key="3">
    <source>
        <dbReference type="Proteomes" id="UP000021053"/>
    </source>
</evidence>
<dbReference type="HOGENOM" id="CLU_119494_0_0_11"/>
<dbReference type="AlphaFoldDB" id="A0A010YPQ9"/>
<keyword evidence="1" id="KW-0472">Membrane</keyword>
<reference evidence="2 3" key="1">
    <citation type="submission" date="2013-07" db="EMBL/GenBank/DDBJ databases">
        <authorList>
            <consortium name="DOE Joint Genome Institute"/>
            <person name="Eisen J."/>
            <person name="Huntemann M."/>
            <person name="Han J."/>
            <person name="Chen A."/>
            <person name="Kyrpides N."/>
            <person name="Mavromatis K."/>
            <person name="Markowitz V."/>
            <person name="Palaniappan K."/>
            <person name="Ivanova N."/>
            <person name="Schaumberg A."/>
            <person name="Pati A."/>
            <person name="Liolios K."/>
            <person name="Nordberg H.P."/>
            <person name="Cantor M.N."/>
            <person name="Hua S.X."/>
            <person name="Woyke T."/>
        </authorList>
    </citation>
    <scope>NUCLEOTIDE SEQUENCE [LARGE SCALE GENOMIC DNA]</scope>
    <source>
        <strain evidence="2 3">DSM 44712</strain>
    </source>
</reference>
<organism evidence="2 3">
    <name type="scientific">Cryptosporangium arvum DSM 44712</name>
    <dbReference type="NCBI Taxonomy" id="927661"/>
    <lineage>
        <taxon>Bacteria</taxon>
        <taxon>Bacillati</taxon>
        <taxon>Actinomycetota</taxon>
        <taxon>Actinomycetes</taxon>
        <taxon>Cryptosporangiales</taxon>
        <taxon>Cryptosporangiaceae</taxon>
        <taxon>Cryptosporangium</taxon>
    </lineage>
</organism>
<sequence length="141" mass="15008">MSRRVRLRQLPERLTTGVFIVNSGLSKRHTDDDTAAALHGMAAAAYPFLRAIPPQRFVRLVCAGELALGTALLLPVVPPVVAGAALTAFSTGLLGLYLRVPGMRTEGSLRPTQQGQTLAKDVWMLGIALSLLVDGLGHDEP</sequence>